<protein>
    <submittedName>
        <fullName evidence="3">Uncharacterized protein, YigZ family</fullName>
    </submittedName>
</protein>
<dbReference type="PANTHER" id="PTHR16301">
    <property type="entry name" value="IMPACT-RELATED"/>
    <property type="match status" value="1"/>
</dbReference>
<dbReference type="InterPro" id="IPR020568">
    <property type="entry name" value="Ribosomal_Su5_D2-typ_SF"/>
</dbReference>
<dbReference type="InterPro" id="IPR020569">
    <property type="entry name" value="UPF0029_Impact_CS"/>
</dbReference>
<gene>
    <name evidence="3" type="ORF">SAMN05660859_2673</name>
</gene>
<dbReference type="GO" id="GO:0005737">
    <property type="term" value="C:cytoplasm"/>
    <property type="evidence" value="ECO:0007669"/>
    <property type="project" value="TreeGrafter"/>
</dbReference>
<dbReference type="Gene3D" id="3.30.70.240">
    <property type="match status" value="1"/>
</dbReference>
<dbReference type="RefSeq" id="WP_091440336.1">
    <property type="nucleotide sequence ID" value="NZ_FMTP01000003.1"/>
</dbReference>
<dbReference type="PANTHER" id="PTHR16301:SF20">
    <property type="entry name" value="IMPACT FAMILY MEMBER YIGZ"/>
    <property type="match status" value="1"/>
</dbReference>
<dbReference type="Proteomes" id="UP000198889">
    <property type="component" value="Unassembled WGS sequence"/>
</dbReference>
<evidence type="ECO:0000256" key="1">
    <source>
        <dbReference type="ARBA" id="ARBA00007665"/>
    </source>
</evidence>
<name>A0A1G4T109_9HYPH</name>
<dbReference type="GO" id="GO:0006446">
    <property type="term" value="P:regulation of translational initiation"/>
    <property type="evidence" value="ECO:0007669"/>
    <property type="project" value="TreeGrafter"/>
</dbReference>
<evidence type="ECO:0000259" key="2">
    <source>
        <dbReference type="Pfam" id="PF01205"/>
    </source>
</evidence>
<proteinExistence type="inferred from homology"/>
<dbReference type="STRING" id="177413.SAMN05660859_2673"/>
<accession>A0A1G4T109</accession>
<keyword evidence="4" id="KW-1185">Reference proteome</keyword>
<dbReference type="InterPro" id="IPR001498">
    <property type="entry name" value="Impact_N"/>
</dbReference>
<dbReference type="SUPFAM" id="SSF54211">
    <property type="entry name" value="Ribosomal protein S5 domain 2-like"/>
    <property type="match status" value="1"/>
</dbReference>
<organism evidence="3 4">
    <name type="scientific">Ancylobacter rudongensis</name>
    <dbReference type="NCBI Taxonomy" id="177413"/>
    <lineage>
        <taxon>Bacteria</taxon>
        <taxon>Pseudomonadati</taxon>
        <taxon>Pseudomonadota</taxon>
        <taxon>Alphaproteobacteria</taxon>
        <taxon>Hyphomicrobiales</taxon>
        <taxon>Xanthobacteraceae</taxon>
        <taxon>Ancylobacter</taxon>
    </lineage>
</organism>
<dbReference type="AlphaFoldDB" id="A0A1G4T109"/>
<dbReference type="PROSITE" id="PS00910">
    <property type="entry name" value="UPF0029"/>
    <property type="match status" value="1"/>
</dbReference>
<reference evidence="4" key="1">
    <citation type="submission" date="2016-10" db="EMBL/GenBank/DDBJ databases">
        <authorList>
            <person name="Varghese N."/>
            <person name="Submissions S."/>
        </authorList>
    </citation>
    <scope>NUCLEOTIDE SEQUENCE [LARGE SCALE GENOMIC DNA]</scope>
    <source>
        <strain evidence="4">CGMCC 1.1761</strain>
    </source>
</reference>
<dbReference type="InterPro" id="IPR023582">
    <property type="entry name" value="Impact"/>
</dbReference>
<comment type="similarity">
    <text evidence="1">Belongs to the IMPACT family.</text>
</comment>
<sequence>MTDERMVERLTLVDLAIRRQEIKKSRFIAIAGPVADEAAAKDFIATRSDPAANHNCWAWRVEQNYRFNDDGEPSGTAGKPILAAIDGQGLDRVAVVVTRWFGGILLGSGGLIRAYGGTAALCLREAEKVALIETVSGTVTCGFSDLALAQARLTAVPGVQMSVHAFTDSGAILSVSVPKPEAGGVDRLLADLTSGRSVIRWTD</sequence>
<evidence type="ECO:0000313" key="3">
    <source>
        <dbReference type="EMBL" id="SCW74515.1"/>
    </source>
</evidence>
<dbReference type="EMBL" id="FMTP01000003">
    <property type="protein sequence ID" value="SCW74515.1"/>
    <property type="molecule type" value="Genomic_DNA"/>
</dbReference>
<evidence type="ECO:0000313" key="4">
    <source>
        <dbReference type="Proteomes" id="UP000198889"/>
    </source>
</evidence>
<dbReference type="Gene3D" id="3.30.230.30">
    <property type="entry name" value="Impact, N-terminal domain"/>
    <property type="match status" value="1"/>
</dbReference>
<dbReference type="InterPro" id="IPR036956">
    <property type="entry name" value="Impact_N_sf"/>
</dbReference>
<feature type="domain" description="Impact N-terminal" evidence="2">
    <location>
        <begin position="23"/>
        <end position="122"/>
    </location>
</feature>
<dbReference type="Pfam" id="PF01205">
    <property type="entry name" value="Impact_N"/>
    <property type="match status" value="1"/>
</dbReference>